<dbReference type="InterPro" id="IPR013216">
    <property type="entry name" value="Methyltransf_11"/>
</dbReference>
<dbReference type="Gene3D" id="3.40.50.150">
    <property type="entry name" value="Vaccinia Virus protein VP39"/>
    <property type="match status" value="1"/>
</dbReference>
<keyword evidence="2" id="KW-0808">Transferase</keyword>
<dbReference type="GO" id="GO:0032259">
    <property type="term" value="P:methylation"/>
    <property type="evidence" value="ECO:0007669"/>
    <property type="project" value="UniProtKB-KW"/>
</dbReference>
<dbReference type="Proteomes" id="UP000473525">
    <property type="component" value="Unassembled WGS sequence"/>
</dbReference>
<reference evidence="2 3" key="1">
    <citation type="submission" date="2019-12" db="EMBL/GenBank/DDBJ databases">
        <authorList>
            <person name="Huq M.A."/>
        </authorList>
    </citation>
    <scope>NUCLEOTIDE SEQUENCE [LARGE SCALE GENOMIC DNA]</scope>
    <source>
        <strain evidence="2 3">MAH-18</strain>
    </source>
</reference>
<evidence type="ECO:0000313" key="2">
    <source>
        <dbReference type="EMBL" id="MVQ50771.1"/>
    </source>
</evidence>
<dbReference type="SUPFAM" id="SSF53335">
    <property type="entry name" value="S-adenosyl-L-methionine-dependent methyltransferases"/>
    <property type="match status" value="1"/>
</dbReference>
<name>A0A6L6XTQ1_9ACTN</name>
<keyword evidence="3" id="KW-1185">Reference proteome</keyword>
<feature type="domain" description="Methyltransferase type 11" evidence="1">
    <location>
        <begin position="73"/>
        <end position="170"/>
    </location>
</feature>
<evidence type="ECO:0000259" key="1">
    <source>
        <dbReference type="Pfam" id="PF08241"/>
    </source>
</evidence>
<dbReference type="AlphaFoldDB" id="A0A6L6XTQ1"/>
<protein>
    <submittedName>
        <fullName evidence="2">Methyltransferase domain-containing protein</fullName>
    </submittedName>
</protein>
<proteinExistence type="predicted"/>
<dbReference type="Pfam" id="PF08241">
    <property type="entry name" value="Methyltransf_11"/>
    <property type="match status" value="1"/>
</dbReference>
<dbReference type="GO" id="GO:0008757">
    <property type="term" value="F:S-adenosylmethionine-dependent methyltransferase activity"/>
    <property type="evidence" value="ECO:0007669"/>
    <property type="project" value="InterPro"/>
</dbReference>
<dbReference type="EMBL" id="WSEK01000004">
    <property type="protein sequence ID" value="MVQ50771.1"/>
    <property type="molecule type" value="Genomic_DNA"/>
</dbReference>
<dbReference type="CDD" id="cd02440">
    <property type="entry name" value="AdoMet_MTases"/>
    <property type="match status" value="1"/>
</dbReference>
<dbReference type="InterPro" id="IPR029063">
    <property type="entry name" value="SAM-dependent_MTases_sf"/>
</dbReference>
<gene>
    <name evidence="2" type="ORF">GON03_16420</name>
</gene>
<evidence type="ECO:0000313" key="3">
    <source>
        <dbReference type="Proteomes" id="UP000473525"/>
    </source>
</evidence>
<accession>A0A6L6XTQ1</accession>
<comment type="caution">
    <text evidence="2">The sequence shown here is derived from an EMBL/GenBank/DDBJ whole genome shotgun (WGS) entry which is preliminary data.</text>
</comment>
<dbReference type="PANTHER" id="PTHR42912">
    <property type="entry name" value="METHYLTRANSFERASE"/>
    <property type="match status" value="1"/>
</dbReference>
<organism evidence="2 3">
    <name type="scientific">Nocardioides agri</name>
    <dbReference type="NCBI Taxonomy" id="2682843"/>
    <lineage>
        <taxon>Bacteria</taxon>
        <taxon>Bacillati</taxon>
        <taxon>Actinomycetota</taxon>
        <taxon>Actinomycetes</taxon>
        <taxon>Propionibacteriales</taxon>
        <taxon>Nocardioidaceae</taxon>
        <taxon>Nocardioides</taxon>
    </lineage>
</organism>
<keyword evidence="2" id="KW-0489">Methyltransferase</keyword>
<dbReference type="InterPro" id="IPR050508">
    <property type="entry name" value="Methyltransf_Superfamily"/>
</dbReference>
<sequence>MNSIVLHAVEEEPRNMSEGGFTLGSAFQPGTTGDEAVATMVTVLDEQDAAPSIERLRVWALDAGAVDAGETCVDVGSGTGTMTRRLAQLVGPTGQVLGIEPNAEMRRVAADRAASAGVAATFQEGLATALPLPDASVDVVWCERVLQHLPDAQAALHEMARVLRPGGRALVLDSDHESRVQSDIDPAVGRAMLEAFMRQVANPRAARSIPRQAITAGLTVDPDVGSTALVAPQHQLMSSHLARLAAEQAVADGTITREQADEALAALTTAARQGWAFSAVTIFGFVCRKPVSGREEDALD</sequence>